<dbReference type="InterPro" id="IPR013320">
    <property type="entry name" value="ConA-like_dom_sf"/>
</dbReference>
<dbReference type="PROSITE" id="PS51762">
    <property type="entry name" value="GH16_2"/>
    <property type="match status" value="1"/>
</dbReference>
<reference evidence="8" key="1">
    <citation type="submission" date="2022-11" db="EMBL/GenBank/DDBJ databases">
        <title>Description of Microcella daejonensis nov. sp, isolated from riverside soil.</title>
        <authorList>
            <person name="Molina K.M."/>
            <person name="Kim S.B."/>
        </authorList>
    </citation>
    <scope>NUCLEOTIDE SEQUENCE</scope>
    <source>
        <strain evidence="8">MMS21-STM12</strain>
    </source>
</reference>
<keyword evidence="9" id="KW-1185">Reference proteome</keyword>
<dbReference type="EMBL" id="CP113089">
    <property type="protein sequence ID" value="WAB82175.1"/>
    <property type="molecule type" value="Genomic_DNA"/>
</dbReference>
<name>A0A9E8S907_9MICO</name>
<evidence type="ECO:0000256" key="6">
    <source>
        <dbReference type="SAM" id="SignalP"/>
    </source>
</evidence>
<dbReference type="SUPFAM" id="SSF49899">
    <property type="entry name" value="Concanavalin A-like lectins/glucanases"/>
    <property type="match status" value="1"/>
</dbReference>
<dbReference type="InterPro" id="IPR038081">
    <property type="entry name" value="CalX-like_sf"/>
</dbReference>
<feature type="signal peptide" evidence="6">
    <location>
        <begin position="1"/>
        <end position="34"/>
    </location>
</feature>
<feature type="region of interest" description="Disordered" evidence="5">
    <location>
        <begin position="1063"/>
        <end position="1100"/>
    </location>
</feature>
<dbReference type="CDD" id="cd08023">
    <property type="entry name" value="GH16_laminarinase_like"/>
    <property type="match status" value="1"/>
</dbReference>
<dbReference type="GO" id="GO:0030245">
    <property type="term" value="P:cellulose catabolic process"/>
    <property type="evidence" value="ECO:0007669"/>
    <property type="project" value="InterPro"/>
</dbReference>
<dbReference type="PANTHER" id="PTHR10963:SF55">
    <property type="entry name" value="GLYCOSIDE HYDROLASE FAMILY 16 PROTEIN"/>
    <property type="match status" value="1"/>
</dbReference>
<dbReference type="AlphaFoldDB" id="A0A9E8S907"/>
<protein>
    <submittedName>
        <fullName evidence="8">Family 16 glycosylhydrolase</fullName>
    </submittedName>
</protein>
<dbReference type="KEGG" id="mdb:OVN18_03985"/>
<dbReference type="Pfam" id="PF03160">
    <property type="entry name" value="Calx-beta"/>
    <property type="match status" value="2"/>
</dbReference>
<dbReference type="Gene3D" id="2.60.120.200">
    <property type="match status" value="1"/>
</dbReference>
<keyword evidence="2 6" id="KW-0732">Signal</keyword>
<evidence type="ECO:0000313" key="9">
    <source>
        <dbReference type="Proteomes" id="UP001164706"/>
    </source>
</evidence>
<dbReference type="GO" id="GO:0016020">
    <property type="term" value="C:membrane"/>
    <property type="evidence" value="ECO:0007669"/>
    <property type="project" value="InterPro"/>
</dbReference>
<sequence length="1100" mass="115297">MRHTRRAPARRSLAVITAVAVAVPLGLAASPASAATVAVLADFTTAPATFFSYGSAGFGVRTLAESEPEARPGQVGDENVLSYGWNVEAAGSFGGVGDNFATARDFSAFDGLRLQVSGTGTGASFQVELFDGGANSDASERFDVTITDDVAGWREIELPWSAFTRATDFQPGGAPTDGVLDLTTVWGYALPAASGAATILVDDVVAYSDTDLAPTVSLASDAVSVIEAGTASVEVRLDIAPTAPVTVELATADGTATAGEDYTATTTTVEFAAGVTSRTVSIPTSDDALDEGSESFTASLSGATGAAIGAPASTTVTITDDDAPVVGPPTGRTLLVDDIEAPLTQGADGAVPVGWFPATDPSSSLSFEATTTPPSPVPGAADGNTVLAADFDISAFGVVVRSFANESLDEWVTQDWSTYEGVGFWMLGTGSGTDLFLDVQDNRNPGSAVDDAERYVVSFADDFVGWRFLTFDFSEFSRKNIGNGAPDDGLTLTEVHGYALGALRTDGPLTLHYDDLLLYGQAPERPLEVSFDRAAYEVVEGVEAPTVVRLNRLAETDVTVDYRAFSTPDRTRTEDLPATEGRDFAPGEGTVTIPAGEREAIIAVPTIDDGKAEVDETFVVELANPVGAEFGFTRTAAVSIQDDDTADADVIDDFEYGAGLLRSDAELSTRAAGSAYAGADSGETVLDVQHKGKTTVSRPIEQGQDWSGSEGISFWVDPAKGAKKVTVGIDANPAADPGPEGWELSWADEFEGAAGERANPENWTYETGGWGWGNDELQYYTDSTDNAALDGEGNLRITAREIEPSVDGPQCWYGPCTHTSARLITEGKQEFQYGRIETRVFVPEGSGIWPAVWTLGNDFRDVGWPQTGEIDVMEFVGRLPNEIFGTIHGPGYSGGQSFGGIYDFGTPVPADWHTFETVWTEDSIDWYVDGIQYHSASPEDVAPNEWVFNHPFTLLTNVAVGGNFGGAPGADLVFPQSLLVDYIRVYQAPDTAEKWVATVPVSGEGWQQVTVPFSAFAPAKDARRGPAAAGGLVPADVRGWSLELKGTGITSIDRVALEAEVDARPGGKGHGGNGPGAAGPGGGPGGSEGEWRGRGRGLLG</sequence>
<feature type="domain" description="GH16" evidence="7">
    <location>
        <begin position="744"/>
        <end position="991"/>
    </location>
</feature>
<dbReference type="Gene3D" id="2.60.120.430">
    <property type="entry name" value="Galactose-binding lectin"/>
    <property type="match status" value="3"/>
</dbReference>
<dbReference type="InterPro" id="IPR003644">
    <property type="entry name" value="Calx_beta"/>
</dbReference>
<dbReference type="GO" id="GO:0007154">
    <property type="term" value="P:cell communication"/>
    <property type="evidence" value="ECO:0007669"/>
    <property type="project" value="InterPro"/>
</dbReference>
<dbReference type="SUPFAM" id="SSF141072">
    <property type="entry name" value="CalX-like"/>
    <property type="match status" value="2"/>
</dbReference>
<dbReference type="SUPFAM" id="SSF49785">
    <property type="entry name" value="Galactose-binding domain-like"/>
    <property type="match status" value="2"/>
</dbReference>
<feature type="chain" id="PRO_5039358957" evidence="6">
    <location>
        <begin position="35"/>
        <end position="1100"/>
    </location>
</feature>
<dbReference type="RefSeq" id="WP_267782099.1">
    <property type="nucleotide sequence ID" value="NZ_CP113089.1"/>
</dbReference>
<evidence type="ECO:0000256" key="2">
    <source>
        <dbReference type="ARBA" id="ARBA00022729"/>
    </source>
</evidence>
<dbReference type="Gene3D" id="2.60.40.2030">
    <property type="match status" value="2"/>
</dbReference>
<proteinExistence type="inferred from homology"/>
<gene>
    <name evidence="8" type="ORF">OVN18_03985</name>
</gene>
<evidence type="ECO:0000256" key="1">
    <source>
        <dbReference type="ARBA" id="ARBA00006865"/>
    </source>
</evidence>
<dbReference type="InterPro" id="IPR000757">
    <property type="entry name" value="Beta-glucanase-like"/>
</dbReference>
<evidence type="ECO:0000256" key="3">
    <source>
        <dbReference type="ARBA" id="ARBA00022737"/>
    </source>
</evidence>
<keyword evidence="4" id="KW-0106">Calcium</keyword>
<dbReference type="InterPro" id="IPR008979">
    <property type="entry name" value="Galactose-bd-like_sf"/>
</dbReference>
<dbReference type="InterPro" id="IPR050546">
    <property type="entry name" value="Glycosyl_Hydrlase_16"/>
</dbReference>
<dbReference type="Pfam" id="PF00722">
    <property type="entry name" value="Glyco_hydro_16"/>
    <property type="match status" value="1"/>
</dbReference>
<dbReference type="SMART" id="SM00237">
    <property type="entry name" value="Calx_beta"/>
    <property type="match status" value="2"/>
</dbReference>
<evidence type="ECO:0000256" key="4">
    <source>
        <dbReference type="ARBA" id="ARBA00022837"/>
    </source>
</evidence>
<evidence type="ECO:0000256" key="5">
    <source>
        <dbReference type="SAM" id="MobiDB-lite"/>
    </source>
</evidence>
<dbReference type="InterPro" id="IPR005087">
    <property type="entry name" value="CBM11"/>
</dbReference>
<dbReference type="Pfam" id="PF03425">
    <property type="entry name" value="CBM_11"/>
    <property type="match status" value="2"/>
</dbReference>
<evidence type="ECO:0000259" key="7">
    <source>
        <dbReference type="PROSITE" id="PS51762"/>
    </source>
</evidence>
<feature type="compositionally biased region" description="Gly residues" evidence="5">
    <location>
        <begin position="1066"/>
        <end position="1088"/>
    </location>
</feature>
<dbReference type="Proteomes" id="UP001164706">
    <property type="component" value="Chromosome"/>
</dbReference>
<dbReference type="PANTHER" id="PTHR10963">
    <property type="entry name" value="GLYCOSYL HYDROLASE-RELATED"/>
    <property type="match status" value="1"/>
</dbReference>
<accession>A0A9E8S907</accession>
<dbReference type="GO" id="GO:0008810">
    <property type="term" value="F:cellulase activity"/>
    <property type="evidence" value="ECO:0007669"/>
    <property type="project" value="InterPro"/>
</dbReference>
<keyword evidence="3" id="KW-0677">Repeat</keyword>
<comment type="similarity">
    <text evidence="1">Belongs to the glycosyl hydrolase 16 family.</text>
</comment>
<organism evidence="8 9">
    <name type="scientific">Microcella daejeonensis</name>
    <dbReference type="NCBI Taxonomy" id="2994971"/>
    <lineage>
        <taxon>Bacteria</taxon>
        <taxon>Bacillati</taxon>
        <taxon>Actinomycetota</taxon>
        <taxon>Actinomycetes</taxon>
        <taxon>Micrococcales</taxon>
        <taxon>Microbacteriaceae</taxon>
        <taxon>Microcella</taxon>
    </lineage>
</organism>
<evidence type="ECO:0000313" key="8">
    <source>
        <dbReference type="EMBL" id="WAB82175.1"/>
    </source>
</evidence>